<name>A0A5N5T5P7_9CRUS</name>
<proteinExistence type="predicted"/>
<evidence type="ECO:0000313" key="3">
    <source>
        <dbReference type="Proteomes" id="UP000326759"/>
    </source>
</evidence>
<feature type="domain" description="N-acetyltransferase" evidence="1">
    <location>
        <begin position="44"/>
        <end position="178"/>
    </location>
</feature>
<accession>A0A5N5T5P7</accession>
<protein>
    <recommendedName>
        <fullName evidence="1">N-acetyltransferase domain-containing protein</fullName>
    </recommendedName>
</protein>
<evidence type="ECO:0000313" key="2">
    <source>
        <dbReference type="EMBL" id="KAB7501911.1"/>
    </source>
</evidence>
<dbReference type="EMBL" id="SEYY01009120">
    <property type="protein sequence ID" value="KAB7501911.1"/>
    <property type="molecule type" value="Genomic_DNA"/>
</dbReference>
<dbReference type="PANTHER" id="PTHR20905:SF1">
    <property type="entry name" value="AT07410P-RELATED"/>
    <property type="match status" value="1"/>
</dbReference>
<organism evidence="2 3">
    <name type="scientific">Armadillidium nasatum</name>
    <dbReference type="NCBI Taxonomy" id="96803"/>
    <lineage>
        <taxon>Eukaryota</taxon>
        <taxon>Metazoa</taxon>
        <taxon>Ecdysozoa</taxon>
        <taxon>Arthropoda</taxon>
        <taxon>Crustacea</taxon>
        <taxon>Multicrustacea</taxon>
        <taxon>Malacostraca</taxon>
        <taxon>Eumalacostraca</taxon>
        <taxon>Peracarida</taxon>
        <taxon>Isopoda</taxon>
        <taxon>Oniscidea</taxon>
        <taxon>Crinocheta</taxon>
        <taxon>Armadillidiidae</taxon>
        <taxon>Armadillidium</taxon>
    </lineage>
</organism>
<dbReference type="Pfam" id="PF00583">
    <property type="entry name" value="Acetyltransf_1"/>
    <property type="match status" value="1"/>
</dbReference>
<sequence length="186" mass="20750">MFDAPEGYLIEKLKPEDEDGFVETTMKFYSKGEPLGEIIGLSSEDFQELMKPLILDWLKHGLTIVAKTEESKEIVGMLIPQPLLKGDEQLVWGKFKPESQKAKYYAEVCAIIESAVNVVDHFGGDKAFDHSLLAVSDDHRRNGLGTALAKAGNKLGEEEGYKVFAVTASNKYTAQIYEGLRIFFLI</sequence>
<dbReference type="SUPFAM" id="SSF55729">
    <property type="entry name" value="Acyl-CoA N-acyltransferases (Nat)"/>
    <property type="match status" value="1"/>
</dbReference>
<dbReference type="InterPro" id="IPR000182">
    <property type="entry name" value="GNAT_dom"/>
</dbReference>
<dbReference type="PANTHER" id="PTHR20905">
    <property type="entry name" value="N-ACETYLTRANSFERASE-RELATED"/>
    <property type="match status" value="1"/>
</dbReference>
<dbReference type="Gene3D" id="3.40.630.30">
    <property type="match status" value="1"/>
</dbReference>
<comment type="caution">
    <text evidence="2">The sequence shown here is derived from an EMBL/GenBank/DDBJ whole genome shotgun (WGS) entry which is preliminary data.</text>
</comment>
<dbReference type="GO" id="GO:0008080">
    <property type="term" value="F:N-acetyltransferase activity"/>
    <property type="evidence" value="ECO:0007669"/>
    <property type="project" value="TreeGrafter"/>
</dbReference>
<gene>
    <name evidence="2" type="ORF">Anas_00027</name>
</gene>
<dbReference type="OrthoDB" id="41532at2759"/>
<dbReference type="InterPro" id="IPR016181">
    <property type="entry name" value="Acyl_CoA_acyltransferase"/>
</dbReference>
<keyword evidence="3" id="KW-1185">Reference proteome</keyword>
<evidence type="ECO:0000259" key="1">
    <source>
        <dbReference type="Pfam" id="PF00583"/>
    </source>
</evidence>
<dbReference type="Proteomes" id="UP000326759">
    <property type="component" value="Unassembled WGS sequence"/>
</dbReference>
<dbReference type="AlphaFoldDB" id="A0A5N5T5P7"/>
<reference evidence="2 3" key="1">
    <citation type="journal article" date="2019" name="PLoS Biol.">
        <title>Sex chromosomes control vertical transmission of feminizing Wolbachia symbionts in an isopod.</title>
        <authorList>
            <person name="Becking T."/>
            <person name="Chebbi M.A."/>
            <person name="Giraud I."/>
            <person name="Moumen B."/>
            <person name="Laverre T."/>
            <person name="Caubet Y."/>
            <person name="Peccoud J."/>
            <person name="Gilbert C."/>
            <person name="Cordaux R."/>
        </authorList>
    </citation>
    <scope>NUCLEOTIDE SEQUENCE [LARGE SCALE GENOMIC DNA]</scope>
    <source>
        <strain evidence="2">ANa2</strain>
        <tissue evidence="2">Whole body excluding digestive tract and cuticle</tissue>
    </source>
</reference>